<proteinExistence type="predicted"/>
<accession>A0A6C0ESU4</accession>
<dbReference type="AlphaFoldDB" id="A0A6C0ESU4"/>
<dbReference type="EMBL" id="MN738925">
    <property type="protein sequence ID" value="QHT31802.1"/>
    <property type="molecule type" value="Genomic_DNA"/>
</dbReference>
<sequence length="141" mass="14712">MAKSKNFRRSKKQRGGTGAADHVIGVVGGIGQQTALAGTNVIAMKDLSTPPLVAETKGGALIPLTPATIDSVPVAPVKGGALIPLTPAPVTGGGVLQDVAVPAVLLMANSAFKGRKSLSKRLFKRRSSSRRRRSSNKRRRH</sequence>
<organism evidence="2">
    <name type="scientific">viral metagenome</name>
    <dbReference type="NCBI Taxonomy" id="1070528"/>
    <lineage>
        <taxon>unclassified sequences</taxon>
        <taxon>metagenomes</taxon>
        <taxon>organismal metagenomes</taxon>
    </lineage>
</organism>
<protein>
    <submittedName>
        <fullName evidence="2">Uncharacterized protein</fullName>
    </submittedName>
</protein>
<feature type="region of interest" description="Disordered" evidence="1">
    <location>
        <begin position="118"/>
        <end position="141"/>
    </location>
</feature>
<evidence type="ECO:0000313" key="2">
    <source>
        <dbReference type="EMBL" id="QHT31802.1"/>
    </source>
</evidence>
<name>A0A6C0ESU4_9ZZZZ</name>
<reference evidence="2" key="1">
    <citation type="journal article" date="2020" name="Nature">
        <title>Giant virus diversity and host interactions through global metagenomics.</title>
        <authorList>
            <person name="Schulz F."/>
            <person name="Roux S."/>
            <person name="Paez-Espino D."/>
            <person name="Jungbluth S."/>
            <person name="Walsh D.A."/>
            <person name="Denef V.J."/>
            <person name="McMahon K.D."/>
            <person name="Konstantinidis K.T."/>
            <person name="Eloe-Fadrosh E.A."/>
            <person name="Kyrpides N.C."/>
            <person name="Woyke T."/>
        </authorList>
    </citation>
    <scope>NUCLEOTIDE SEQUENCE</scope>
    <source>
        <strain evidence="2">GVMAG-M-3300009155-48</strain>
    </source>
</reference>
<evidence type="ECO:0000256" key="1">
    <source>
        <dbReference type="SAM" id="MobiDB-lite"/>
    </source>
</evidence>